<protein>
    <submittedName>
        <fullName evidence="1">Uncharacterized protein</fullName>
    </submittedName>
</protein>
<dbReference type="Proteomes" id="UP000815677">
    <property type="component" value="Unassembled WGS sequence"/>
</dbReference>
<proteinExistence type="predicted"/>
<reference evidence="1" key="1">
    <citation type="submission" date="2014-09" db="EMBL/GenBank/DDBJ databases">
        <title>Genome sequence of the luminous mushroom Mycena chlorophos for searching fungal bioluminescence genes.</title>
        <authorList>
            <person name="Tanaka Y."/>
            <person name="Kasuga D."/>
            <person name="Oba Y."/>
            <person name="Hase S."/>
            <person name="Sato K."/>
            <person name="Oba Y."/>
            <person name="Sakakibara Y."/>
        </authorList>
    </citation>
    <scope>NUCLEOTIDE SEQUENCE</scope>
</reference>
<dbReference type="EMBL" id="DF843452">
    <property type="protein sequence ID" value="GAT47410.1"/>
    <property type="molecule type" value="Genomic_DNA"/>
</dbReference>
<evidence type="ECO:0000313" key="1">
    <source>
        <dbReference type="EMBL" id="GAT47410.1"/>
    </source>
</evidence>
<name>A0ABQ0L8E9_MYCCL</name>
<accession>A0ABQ0L8E9</accession>
<evidence type="ECO:0000313" key="2">
    <source>
        <dbReference type="Proteomes" id="UP000815677"/>
    </source>
</evidence>
<sequence>MAAPATTISTGSAQMCDYCHQKPKHGNHPFCSKTCAAQIATLCNHCHQKPKYQNFEYCGKNCAAAAAAVSGTSKPANASGLATAPANGGGGTRQGKNKAAGVTAPAPFGTTSIGGVTIDPVQIAKLVAQHIPQVQTFMNAVGPALGQHQAQAQAQAQAQTQFIPAPAPVVTQRAAQNQNPKNNPFVNTGASLGLSFGAKASSPGAPVILPASAPNTTPAAQNGAPLVGPVPDCLIPGCGQPVHVDVTTGNMSEYCSKKHREEAVTLGIAPACIMCLVLPQSDTDYFCGRECREEALSKHVQAQL</sequence>
<organism evidence="1 2">
    <name type="scientific">Mycena chlorophos</name>
    <name type="common">Agaric fungus</name>
    <name type="synonym">Agaricus chlorophos</name>
    <dbReference type="NCBI Taxonomy" id="658473"/>
    <lineage>
        <taxon>Eukaryota</taxon>
        <taxon>Fungi</taxon>
        <taxon>Dikarya</taxon>
        <taxon>Basidiomycota</taxon>
        <taxon>Agaricomycotina</taxon>
        <taxon>Agaricomycetes</taxon>
        <taxon>Agaricomycetidae</taxon>
        <taxon>Agaricales</taxon>
        <taxon>Marasmiineae</taxon>
        <taxon>Mycenaceae</taxon>
        <taxon>Mycena</taxon>
    </lineage>
</organism>
<gene>
    <name evidence="1" type="ORF">MCHLO_04871</name>
</gene>
<keyword evidence="2" id="KW-1185">Reference proteome</keyword>